<keyword evidence="4" id="KW-1185">Reference proteome</keyword>
<dbReference type="Proteomes" id="UP001144347">
    <property type="component" value="Unassembled WGS sequence"/>
</dbReference>
<gene>
    <name evidence="3" type="ORF">O0955_17235</name>
</gene>
<feature type="chain" id="PRO_5045879178" evidence="1">
    <location>
        <begin position="19"/>
        <end position="173"/>
    </location>
</feature>
<protein>
    <submittedName>
        <fullName evidence="3">Thioredoxin family protein</fullName>
    </submittedName>
</protein>
<dbReference type="CDD" id="cd02947">
    <property type="entry name" value="TRX_family"/>
    <property type="match status" value="1"/>
</dbReference>
<feature type="signal peptide" evidence="1">
    <location>
        <begin position="1"/>
        <end position="18"/>
    </location>
</feature>
<dbReference type="Gene3D" id="3.40.30.10">
    <property type="entry name" value="Glutaredoxin"/>
    <property type="match status" value="1"/>
</dbReference>
<dbReference type="InterPro" id="IPR036249">
    <property type="entry name" value="Thioredoxin-like_sf"/>
</dbReference>
<sequence>MKTLFSITLIVLAMNVAAQEVNKKIHDQAHNKDILINSCTREGITTFPEFKEMYDPLYEAYVPDAATMIELKKLVKKERVKIIFGTWCGDSKVNVPNFFKVLDALHFKEKNVDIIAVDGHKKAENGIIDGLDIQRVPTFIVYDKKGKELGRIVEHPKTTLEGDLLAILKKKNP</sequence>
<dbReference type="EMBL" id="JAPWGM010000007">
    <property type="protein sequence ID" value="MCZ4245757.1"/>
    <property type="molecule type" value="Genomic_DNA"/>
</dbReference>
<name>A0ABT4LCX0_9SPHI</name>
<accession>A0ABT4LCX0</accession>
<dbReference type="Pfam" id="PF14595">
    <property type="entry name" value="Thioredoxin_9"/>
    <property type="match status" value="1"/>
</dbReference>
<evidence type="ECO:0000256" key="1">
    <source>
        <dbReference type="SAM" id="SignalP"/>
    </source>
</evidence>
<evidence type="ECO:0000259" key="2">
    <source>
        <dbReference type="PROSITE" id="PS51352"/>
    </source>
</evidence>
<proteinExistence type="predicted"/>
<feature type="domain" description="Thioredoxin" evidence="2">
    <location>
        <begin position="51"/>
        <end position="173"/>
    </location>
</feature>
<organism evidence="3 4">
    <name type="scientific">Pedobacter punctiformis</name>
    <dbReference type="NCBI Taxonomy" id="3004097"/>
    <lineage>
        <taxon>Bacteria</taxon>
        <taxon>Pseudomonadati</taxon>
        <taxon>Bacteroidota</taxon>
        <taxon>Sphingobacteriia</taxon>
        <taxon>Sphingobacteriales</taxon>
        <taxon>Sphingobacteriaceae</taxon>
        <taxon>Pedobacter</taxon>
    </lineage>
</organism>
<evidence type="ECO:0000313" key="4">
    <source>
        <dbReference type="Proteomes" id="UP001144347"/>
    </source>
</evidence>
<reference evidence="3" key="1">
    <citation type="submission" date="2022-12" db="EMBL/GenBank/DDBJ databases">
        <title>Genome sequence of HCMS5-2.</title>
        <authorList>
            <person name="Woo H."/>
        </authorList>
    </citation>
    <scope>NUCLEOTIDE SEQUENCE</scope>
    <source>
        <strain evidence="3">HCMS5-2</strain>
    </source>
</reference>
<dbReference type="SUPFAM" id="SSF52833">
    <property type="entry name" value="Thioredoxin-like"/>
    <property type="match status" value="1"/>
</dbReference>
<keyword evidence="1" id="KW-0732">Signal</keyword>
<dbReference type="PROSITE" id="PS51352">
    <property type="entry name" value="THIOREDOXIN_2"/>
    <property type="match status" value="1"/>
</dbReference>
<dbReference type="InterPro" id="IPR013766">
    <property type="entry name" value="Thioredoxin_domain"/>
</dbReference>
<dbReference type="RefSeq" id="WP_269428804.1">
    <property type="nucleotide sequence ID" value="NZ_JAPWGM010000007.1"/>
</dbReference>
<comment type="caution">
    <text evidence="3">The sequence shown here is derived from an EMBL/GenBank/DDBJ whole genome shotgun (WGS) entry which is preliminary data.</text>
</comment>
<evidence type="ECO:0000313" key="3">
    <source>
        <dbReference type="EMBL" id="MCZ4245757.1"/>
    </source>
</evidence>